<reference evidence="1" key="2">
    <citation type="journal article" date="2020" name="Nat. Commun.">
        <title>Large-scale genome sequencing of mycorrhizal fungi provides insights into the early evolution of symbiotic traits.</title>
        <authorList>
            <person name="Miyauchi S."/>
            <person name="Kiss E."/>
            <person name="Kuo A."/>
            <person name="Drula E."/>
            <person name="Kohler A."/>
            <person name="Sanchez-Garcia M."/>
            <person name="Morin E."/>
            <person name="Andreopoulos B."/>
            <person name="Barry K.W."/>
            <person name="Bonito G."/>
            <person name="Buee M."/>
            <person name="Carver A."/>
            <person name="Chen C."/>
            <person name="Cichocki N."/>
            <person name="Clum A."/>
            <person name="Culley D."/>
            <person name="Crous P.W."/>
            <person name="Fauchery L."/>
            <person name="Girlanda M."/>
            <person name="Hayes R.D."/>
            <person name="Keri Z."/>
            <person name="LaButti K."/>
            <person name="Lipzen A."/>
            <person name="Lombard V."/>
            <person name="Magnuson J."/>
            <person name="Maillard F."/>
            <person name="Murat C."/>
            <person name="Nolan M."/>
            <person name="Ohm R.A."/>
            <person name="Pangilinan J."/>
            <person name="Pereira M.F."/>
            <person name="Perotto S."/>
            <person name="Peter M."/>
            <person name="Pfister S."/>
            <person name="Riley R."/>
            <person name="Sitrit Y."/>
            <person name="Stielow J.B."/>
            <person name="Szollosi G."/>
            <person name="Zifcakova L."/>
            <person name="Stursova M."/>
            <person name="Spatafora J.W."/>
            <person name="Tedersoo L."/>
            <person name="Vaario L.M."/>
            <person name="Yamada A."/>
            <person name="Yan M."/>
            <person name="Wang P."/>
            <person name="Xu J."/>
            <person name="Bruns T."/>
            <person name="Baldrian P."/>
            <person name="Vilgalys R."/>
            <person name="Dunand C."/>
            <person name="Henrissat B."/>
            <person name="Grigoriev I.V."/>
            <person name="Hibbett D."/>
            <person name="Nagy L.G."/>
            <person name="Martin F.M."/>
        </authorList>
    </citation>
    <scope>NUCLEOTIDE SEQUENCE</scope>
    <source>
        <strain evidence="1">P2</strain>
    </source>
</reference>
<organism evidence="1 2">
    <name type="scientific">Thelephora ganbajun</name>
    <name type="common">Ganba fungus</name>
    <dbReference type="NCBI Taxonomy" id="370292"/>
    <lineage>
        <taxon>Eukaryota</taxon>
        <taxon>Fungi</taxon>
        <taxon>Dikarya</taxon>
        <taxon>Basidiomycota</taxon>
        <taxon>Agaricomycotina</taxon>
        <taxon>Agaricomycetes</taxon>
        <taxon>Thelephorales</taxon>
        <taxon>Thelephoraceae</taxon>
        <taxon>Thelephora</taxon>
    </lineage>
</organism>
<evidence type="ECO:0000313" key="1">
    <source>
        <dbReference type="EMBL" id="KAF9647226.1"/>
    </source>
</evidence>
<proteinExistence type="predicted"/>
<sequence length="55" mass="6012">MTTAFLPMATPQTPEAGPICSPCAWDASKHVERRRKRLVLIRASMDLGASSPRTT</sequence>
<dbReference type="Proteomes" id="UP000886501">
    <property type="component" value="Unassembled WGS sequence"/>
</dbReference>
<keyword evidence="2" id="KW-1185">Reference proteome</keyword>
<name>A0ACB6ZC95_THEGA</name>
<evidence type="ECO:0000313" key="2">
    <source>
        <dbReference type="Proteomes" id="UP000886501"/>
    </source>
</evidence>
<reference evidence="1" key="1">
    <citation type="submission" date="2019-10" db="EMBL/GenBank/DDBJ databases">
        <authorList>
            <consortium name="DOE Joint Genome Institute"/>
            <person name="Kuo A."/>
            <person name="Miyauchi S."/>
            <person name="Kiss E."/>
            <person name="Drula E."/>
            <person name="Kohler A."/>
            <person name="Sanchez-Garcia M."/>
            <person name="Andreopoulos B."/>
            <person name="Barry K.W."/>
            <person name="Bonito G."/>
            <person name="Buee M."/>
            <person name="Carver A."/>
            <person name="Chen C."/>
            <person name="Cichocki N."/>
            <person name="Clum A."/>
            <person name="Culley D."/>
            <person name="Crous P.W."/>
            <person name="Fauchery L."/>
            <person name="Girlanda M."/>
            <person name="Hayes R."/>
            <person name="Keri Z."/>
            <person name="Labutti K."/>
            <person name="Lipzen A."/>
            <person name="Lombard V."/>
            <person name="Magnuson J."/>
            <person name="Maillard F."/>
            <person name="Morin E."/>
            <person name="Murat C."/>
            <person name="Nolan M."/>
            <person name="Ohm R."/>
            <person name="Pangilinan J."/>
            <person name="Pereira M."/>
            <person name="Perotto S."/>
            <person name="Peter M."/>
            <person name="Riley R."/>
            <person name="Sitrit Y."/>
            <person name="Stielow B."/>
            <person name="Szollosi G."/>
            <person name="Zifcakova L."/>
            <person name="Stursova M."/>
            <person name="Spatafora J.W."/>
            <person name="Tedersoo L."/>
            <person name="Vaario L.-M."/>
            <person name="Yamada A."/>
            <person name="Yan M."/>
            <person name="Wang P."/>
            <person name="Xu J."/>
            <person name="Bruns T."/>
            <person name="Baldrian P."/>
            <person name="Vilgalys R."/>
            <person name="Henrissat B."/>
            <person name="Grigoriev I.V."/>
            <person name="Hibbett D."/>
            <person name="Nagy L.G."/>
            <person name="Martin F.M."/>
        </authorList>
    </citation>
    <scope>NUCLEOTIDE SEQUENCE</scope>
    <source>
        <strain evidence="1">P2</strain>
    </source>
</reference>
<dbReference type="EMBL" id="MU118038">
    <property type="protein sequence ID" value="KAF9647226.1"/>
    <property type="molecule type" value="Genomic_DNA"/>
</dbReference>
<accession>A0ACB6ZC95</accession>
<comment type="caution">
    <text evidence="1">The sequence shown here is derived from an EMBL/GenBank/DDBJ whole genome shotgun (WGS) entry which is preliminary data.</text>
</comment>
<gene>
    <name evidence="1" type="ORF">BDM02DRAFT_3117345</name>
</gene>
<protein>
    <submittedName>
        <fullName evidence="1">Uncharacterized protein</fullName>
    </submittedName>
</protein>